<evidence type="ECO:0000256" key="6">
    <source>
        <dbReference type="ARBA" id="ARBA00022989"/>
    </source>
</evidence>
<keyword evidence="7" id="KW-0496">Mitochondrion</keyword>
<accession>A0A1D2VMS0</accession>
<evidence type="ECO:0000256" key="1">
    <source>
        <dbReference type="ARBA" id="ARBA00004448"/>
    </source>
</evidence>
<organism evidence="11 12">
    <name type="scientific">Ascoidea rubescens DSM 1968</name>
    <dbReference type="NCBI Taxonomy" id="1344418"/>
    <lineage>
        <taxon>Eukaryota</taxon>
        <taxon>Fungi</taxon>
        <taxon>Dikarya</taxon>
        <taxon>Ascomycota</taxon>
        <taxon>Saccharomycotina</taxon>
        <taxon>Saccharomycetes</taxon>
        <taxon>Ascoideaceae</taxon>
        <taxon>Ascoidea</taxon>
    </lineage>
</organism>
<keyword evidence="3 9" id="KW-0812">Transmembrane</keyword>
<dbReference type="OrthoDB" id="270584at2759"/>
<dbReference type="InterPro" id="IPR023395">
    <property type="entry name" value="MCP_dom_sf"/>
</dbReference>
<comment type="similarity">
    <text evidence="10">Belongs to the mitochondrial carrier (TC 2.A.29) family.</text>
</comment>
<feature type="repeat" description="Solcar" evidence="9">
    <location>
        <begin position="17"/>
        <end position="104"/>
    </location>
</feature>
<keyword evidence="12" id="KW-1185">Reference proteome</keyword>
<evidence type="ECO:0000256" key="8">
    <source>
        <dbReference type="ARBA" id="ARBA00023136"/>
    </source>
</evidence>
<name>A0A1D2VMS0_9ASCO</name>
<dbReference type="GO" id="GO:1902557">
    <property type="term" value="F:5'-adenylyl sulfate transmembrane transporter activity"/>
    <property type="evidence" value="ECO:0007669"/>
    <property type="project" value="EnsemblFungi"/>
</dbReference>
<dbReference type="RefSeq" id="XP_020049207.1">
    <property type="nucleotide sequence ID" value="XM_020190283.1"/>
</dbReference>
<evidence type="ECO:0000256" key="5">
    <source>
        <dbReference type="ARBA" id="ARBA00022792"/>
    </source>
</evidence>
<dbReference type="GO" id="GO:0046964">
    <property type="term" value="F:3'-phosphoadenosine 5'-phosphosulfate transmembrane transporter activity"/>
    <property type="evidence" value="ECO:0007669"/>
    <property type="project" value="EnsemblFungi"/>
</dbReference>
<keyword evidence="8 9" id="KW-0472">Membrane</keyword>
<keyword evidence="5" id="KW-0999">Mitochondrion inner membrane</keyword>
<evidence type="ECO:0000256" key="10">
    <source>
        <dbReference type="RuleBase" id="RU000488"/>
    </source>
</evidence>
<keyword evidence="2 10" id="KW-0813">Transport</keyword>
<dbReference type="Pfam" id="PF00153">
    <property type="entry name" value="Mito_carr"/>
    <property type="match status" value="3"/>
</dbReference>
<dbReference type="GO" id="GO:0005743">
    <property type="term" value="C:mitochondrial inner membrane"/>
    <property type="evidence" value="ECO:0007669"/>
    <property type="project" value="UniProtKB-SubCell"/>
</dbReference>
<dbReference type="PROSITE" id="PS50920">
    <property type="entry name" value="SOLCAR"/>
    <property type="match status" value="3"/>
</dbReference>
<dbReference type="GeneID" id="30963919"/>
<evidence type="ECO:0000256" key="3">
    <source>
        <dbReference type="ARBA" id="ARBA00022692"/>
    </source>
</evidence>
<dbReference type="STRING" id="1344418.A0A1D2VMS0"/>
<keyword evidence="6" id="KW-1133">Transmembrane helix</keyword>
<dbReference type="Gene3D" id="1.50.40.10">
    <property type="entry name" value="Mitochondrial carrier domain"/>
    <property type="match status" value="1"/>
</dbReference>
<dbReference type="SUPFAM" id="SSF103506">
    <property type="entry name" value="Mitochondrial carrier"/>
    <property type="match status" value="1"/>
</dbReference>
<dbReference type="EMBL" id="KV454476">
    <property type="protein sequence ID" value="ODV62900.1"/>
    <property type="molecule type" value="Genomic_DNA"/>
</dbReference>
<sequence>MSELLPSIDQTKKFLKQDLVASFIAGGFAGAISRTIVSPFERAKIIFQIQGPGKGNYKGIFPTIFNMWKEEGVIGLFRGNGINCIRIFPYQAVQFYVFQNLKLNFFLKSGNSEEKELKNIDRLIAGGVAGIVSVYVTYPMDLIRTRLSIQTAQNLSNLSKNKIRISSSQNPPGFWQLFIKTYKTEGGVLGLYRGVLPTTVGVAPYVALNFAIFEQLKEILPDSSAFSKLLMGAIAGGVSQTAIYPFDLLRRRFQVLAMGNNEMGFKYTSIFDALMTIGKKEGWRGYYKGLSANLFKVVPSMAVSWLSFEVIKDCLVIQL</sequence>
<dbReference type="InParanoid" id="A0A1D2VMS0"/>
<dbReference type="AlphaFoldDB" id="A0A1D2VMS0"/>
<feature type="repeat" description="Solcar" evidence="9">
    <location>
        <begin position="223"/>
        <end position="314"/>
    </location>
</feature>
<dbReference type="Proteomes" id="UP000095038">
    <property type="component" value="Unassembled WGS sequence"/>
</dbReference>
<dbReference type="FunCoup" id="A0A1D2VMS0">
    <property type="interactions" value="349"/>
</dbReference>
<keyword evidence="4" id="KW-0677">Repeat</keyword>
<proteinExistence type="inferred from homology"/>
<evidence type="ECO:0000256" key="7">
    <source>
        <dbReference type="ARBA" id="ARBA00023128"/>
    </source>
</evidence>
<protein>
    <submittedName>
        <fullName evidence="11">Mitochondrial carrier</fullName>
    </submittedName>
</protein>
<dbReference type="PANTHER" id="PTHR24089">
    <property type="entry name" value="SOLUTE CARRIER FAMILY 25"/>
    <property type="match status" value="1"/>
</dbReference>
<dbReference type="PRINTS" id="PR00926">
    <property type="entry name" value="MITOCARRIER"/>
</dbReference>
<evidence type="ECO:0000256" key="2">
    <source>
        <dbReference type="ARBA" id="ARBA00022448"/>
    </source>
</evidence>
<evidence type="ECO:0000313" key="11">
    <source>
        <dbReference type="EMBL" id="ODV62900.1"/>
    </source>
</evidence>
<evidence type="ECO:0000256" key="4">
    <source>
        <dbReference type="ARBA" id="ARBA00022737"/>
    </source>
</evidence>
<evidence type="ECO:0000256" key="9">
    <source>
        <dbReference type="PROSITE-ProRule" id="PRU00282"/>
    </source>
</evidence>
<reference evidence="12" key="1">
    <citation type="submission" date="2016-05" db="EMBL/GenBank/DDBJ databases">
        <title>Comparative genomics of biotechnologically important yeasts.</title>
        <authorList>
            <consortium name="DOE Joint Genome Institute"/>
            <person name="Riley R."/>
            <person name="Haridas S."/>
            <person name="Wolfe K.H."/>
            <person name="Lopes M.R."/>
            <person name="Hittinger C.T."/>
            <person name="Goker M."/>
            <person name="Salamov A."/>
            <person name="Wisecaver J."/>
            <person name="Long T.M."/>
            <person name="Aerts A.L."/>
            <person name="Barry K."/>
            <person name="Choi C."/>
            <person name="Clum A."/>
            <person name="Coughlan A.Y."/>
            <person name="Deshpande S."/>
            <person name="Douglass A.P."/>
            <person name="Hanson S.J."/>
            <person name="Klenk H.-P."/>
            <person name="Labutti K."/>
            <person name="Lapidus A."/>
            <person name="Lindquist E."/>
            <person name="Lipzen A."/>
            <person name="Meier-Kolthoff J.P."/>
            <person name="Ohm R.A."/>
            <person name="Otillar R.P."/>
            <person name="Pangilinan J."/>
            <person name="Peng Y."/>
            <person name="Rokas A."/>
            <person name="Rosa C.A."/>
            <person name="Scheuner C."/>
            <person name="Sibirny A.A."/>
            <person name="Slot J.C."/>
            <person name="Stielow J.B."/>
            <person name="Sun H."/>
            <person name="Kurtzman C.P."/>
            <person name="Blackwell M."/>
            <person name="Grigoriev I.V."/>
            <person name="Jeffries T.W."/>
        </authorList>
    </citation>
    <scope>NUCLEOTIDE SEQUENCE [LARGE SCALE GENOMIC DNA]</scope>
    <source>
        <strain evidence="12">DSM 1968</strain>
    </source>
</reference>
<dbReference type="InterPro" id="IPR018108">
    <property type="entry name" value="MCP_transmembrane"/>
</dbReference>
<comment type="subcellular location">
    <subcellularLocation>
        <location evidence="1">Mitochondrion inner membrane</location>
        <topology evidence="1">Multi-pass membrane protein</topology>
    </subcellularLocation>
</comment>
<evidence type="ECO:0000313" key="12">
    <source>
        <dbReference type="Proteomes" id="UP000095038"/>
    </source>
</evidence>
<dbReference type="InterPro" id="IPR002067">
    <property type="entry name" value="MCP"/>
</dbReference>
<gene>
    <name evidence="11" type="ORF">ASCRUDRAFT_31558</name>
</gene>
<feature type="repeat" description="Solcar" evidence="9">
    <location>
        <begin position="117"/>
        <end position="219"/>
    </location>
</feature>